<dbReference type="EMBL" id="JANPWE010000007">
    <property type="protein sequence ID" value="MCR6546501.1"/>
    <property type="molecule type" value="Genomic_DNA"/>
</dbReference>
<dbReference type="Proteomes" id="UP001524944">
    <property type="component" value="Unassembled WGS sequence"/>
</dbReference>
<evidence type="ECO:0000313" key="2">
    <source>
        <dbReference type="EMBL" id="MCR6546501.1"/>
    </source>
</evidence>
<keyword evidence="1" id="KW-0472">Membrane</keyword>
<gene>
    <name evidence="2" type="ORF">NVS47_13440</name>
</gene>
<reference evidence="2 3" key="1">
    <citation type="submission" date="2022-08" db="EMBL/GenBank/DDBJ databases">
        <title>Proteogenomics of the novel Dehalobacterium formicoaceticum strain EZ94 highlights a key role of methyltransferases during anaerobic dichloromethane degradation.</title>
        <authorList>
            <person name="Wasmund K."/>
        </authorList>
    </citation>
    <scope>NUCLEOTIDE SEQUENCE [LARGE SCALE GENOMIC DNA]</scope>
    <source>
        <strain evidence="2 3">EZ94</strain>
    </source>
</reference>
<protein>
    <submittedName>
        <fullName evidence="2">Uncharacterized protein</fullName>
    </submittedName>
</protein>
<evidence type="ECO:0000313" key="3">
    <source>
        <dbReference type="Proteomes" id="UP001524944"/>
    </source>
</evidence>
<accession>A0ABT1Y6I4</accession>
<organism evidence="2 3">
    <name type="scientific">Dehalobacterium formicoaceticum</name>
    <dbReference type="NCBI Taxonomy" id="51515"/>
    <lineage>
        <taxon>Bacteria</taxon>
        <taxon>Bacillati</taxon>
        <taxon>Bacillota</taxon>
        <taxon>Clostridia</taxon>
        <taxon>Eubacteriales</taxon>
        <taxon>Peptococcaceae</taxon>
        <taxon>Dehalobacterium</taxon>
    </lineage>
</organism>
<evidence type="ECO:0000256" key="1">
    <source>
        <dbReference type="SAM" id="Phobius"/>
    </source>
</evidence>
<name>A0ABT1Y6I4_9FIRM</name>
<keyword evidence="1" id="KW-0812">Transmembrane</keyword>
<comment type="caution">
    <text evidence="2">The sequence shown here is derived from an EMBL/GenBank/DDBJ whole genome shotgun (WGS) entry which is preliminary data.</text>
</comment>
<feature type="transmembrane region" description="Helical" evidence="1">
    <location>
        <begin position="7"/>
        <end position="25"/>
    </location>
</feature>
<keyword evidence="1" id="KW-1133">Transmembrane helix</keyword>
<sequence>MSINKRIFFVMVTALIAVFFTISLLPSDTGRSDRGNVLRVGAGDDTSGLLLDQIGKIGRDSGSKTEIVYNDLNMEGYKFLDC</sequence>
<proteinExistence type="predicted"/>
<keyword evidence="3" id="KW-1185">Reference proteome</keyword>